<feature type="signal peptide" evidence="2">
    <location>
        <begin position="1"/>
        <end position="24"/>
    </location>
</feature>
<evidence type="ECO:0000313" key="5">
    <source>
        <dbReference type="Proteomes" id="UP000693972"/>
    </source>
</evidence>
<dbReference type="AlphaFoldDB" id="A0A975YEY5"/>
<name>A0A975YEY5_9RHOB</name>
<dbReference type="Proteomes" id="UP000693972">
    <property type="component" value="Unassembled WGS sequence"/>
</dbReference>
<dbReference type="RefSeq" id="WP_257893709.1">
    <property type="nucleotide sequence ID" value="NZ_JAIMBW010000001.1"/>
</dbReference>
<keyword evidence="5" id="KW-1185">Reference proteome</keyword>
<evidence type="ECO:0008006" key="6">
    <source>
        <dbReference type="Google" id="ProtNLM"/>
    </source>
</evidence>
<reference evidence="4 5" key="1">
    <citation type="submission" date="2021-07" db="EMBL/GenBank/DDBJ databases">
        <title>Karlodiniumbacter phycospheric gen. nov., sp. nov., a phycosphere bacterium isolated from karlodinium veneficum.</title>
        <authorList>
            <person name="Peng Y."/>
            <person name="Jiang L."/>
            <person name="Lee J."/>
        </authorList>
    </citation>
    <scope>NUCLEOTIDE SEQUENCE</scope>
    <source>
        <strain evidence="4 5">N5</strain>
    </source>
</reference>
<feature type="transmembrane region" description="Helical" evidence="1">
    <location>
        <begin position="190"/>
        <end position="208"/>
    </location>
</feature>
<evidence type="ECO:0000313" key="3">
    <source>
        <dbReference type="EMBL" id="MBY4894096.1"/>
    </source>
</evidence>
<evidence type="ECO:0000256" key="1">
    <source>
        <dbReference type="SAM" id="Phobius"/>
    </source>
</evidence>
<proteinExistence type="predicted"/>
<keyword evidence="2" id="KW-0732">Signal</keyword>
<keyword evidence="1" id="KW-1133">Transmembrane helix</keyword>
<feature type="chain" id="PRO_5037011142" description="Secreted protein" evidence="2">
    <location>
        <begin position="25"/>
        <end position="214"/>
    </location>
</feature>
<dbReference type="EMBL" id="CP078073">
    <property type="protein sequence ID" value="QXL86781.1"/>
    <property type="molecule type" value="Genomic_DNA"/>
</dbReference>
<evidence type="ECO:0000256" key="2">
    <source>
        <dbReference type="SAM" id="SignalP"/>
    </source>
</evidence>
<keyword evidence="1" id="KW-0472">Membrane</keyword>
<evidence type="ECO:0000313" key="4">
    <source>
        <dbReference type="EMBL" id="QXL86781.1"/>
    </source>
</evidence>
<dbReference type="EMBL" id="JAIMBW010000001">
    <property type="protein sequence ID" value="MBY4894096.1"/>
    <property type="molecule type" value="Genomic_DNA"/>
</dbReference>
<sequence>MNRALQHVTAAVFCFLSHVGLASATTLELATNSWDFQTTGISYTMGNNSVTTRAFSFVSDYIGTLSQVNVPFLVNVAGEVRGSLHTYVDDTAPGPQIISDTQTLTATTPPNGVSILSFFYGDTFLVTQGETYVFLIEAFDDGGEYQWLRSGNDFGGENWGRFGSGNWFDAGAGFPAAQIFLTVPDVTTPATVPLPAGGLLLLGGVLMLRRRVRG</sequence>
<accession>A0A975YEY5</accession>
<keyword evidence="1" id="KW-0812">Transmembrane</keyword>
<gene>
    <name evidence="3" type="ORF">KUL25_15155</name>
    <name evidence="4" type="ORF">KUL25_15160</name>
</gene>
<organism evidence="4">
    <name type="scientific">Gymnodinialimonas phycosphaerae</name>
    <dbReference type="NCBI Taxonomy" id="2841589"/>
    <lineage>
        <taxon>Bacteria</taxon>
        <taxon>Pseudomonadati</taxon>
        <taxon>Pseudomonadota</taxon>
        <taxon>Alphaproteobacteria</taxon>
        <taxon>Rhodobacterales</taxon>
        <taxon>Paracoccaceae</taxon>
        <taxon>Gymnodinialimonas</taxon>
    </lineage>
</organism>
<protein>
    <recommendedName>
        <fullName evidence="6">Secreted protein</fullName>
    </recommendedName>
</protein>